<dbReference type="GO" id="GO:0006302">
    <property type="term" value="P:double-strand break repair"/>
    <property type="evidence" value="ECO:0007669"/>
    <property type="project" value="TreeGrafter"/>
</dbReference>
<evidence type="ECO:0000256" key="13">
    <source>
        <dbReference type="ARBA" id="ARBA00049244"/>
    </source>
</evidence>
<dbReference type="CDD" id="cd09898">
    <property type="entry name" value="H3TH_53EXO"/>
    <property type="match status" value="1"/>
</dbReference>
<comment type="caution">
    <text evidence="18">The sequence shown here is derived from an EMBL/GenBank/DDBJ whole genome shotgun (WGS) entry which is preliminary data.</text>
</comment>
<dbReference type="Pfam" id="PF01367">
    <property type="entry name" value="5_3_exonuc"/>
    <property type="match status" value="1"/>
</dbReference>
<dbReference type="InterPro" id="IPR029060">
    <property type="entry name" value="PIN-like_dom_sf"/>
</dbReference>
<dbReference type="InterPro" id="IPR002421">
    <property type="entry name" value="5-3_exonuclease"/>
</dbReference>
<evidence type="ECO:0000259" key="15">
    <source>
        <dbReference type="SMART" id="SM00474"/>
    </source>
</evidence>
<dbReference type="InterPro" id="IPR043502">
    <property type="entry name" value="DNA/RNA_pol_sf"/>
</dbReference>
<dbReference type="CDD" id="cd06139">
    <property type="entry name" value="DNA_polA_I_Ecoli_like_exo"/>
    <property type="match status" value="1"/>
</dbReference>
<dbReference type="CDD" id="cd09859">
    <property type="entry name" value="PIN_53EXO"/>
    <property type="match status" value="1"/>
</dbReference>
<evidence type="ECO:0000256" key="5">
    <source>
        <dbReference type="ARBA" id="ARBA00022705"/>
    </source>
</evidence>
<dbReference type="NCBIfam" id="NF004397">
    <property type="entry name" value="PRK05755.1"/>
    <property type="match status" value="1"/>
</dbReference>
<dbReference type="InterPro" id="IPR019760">
    <property type="entry name" value="DNA-dir_DNA_pol_A_CS"/>
</dbReference>
<dbReference type="Gene3D" id="3.30.70.370">
    <property type="match status" value="1"/>
</dbReference>
<keyword evidence="8" id="KW-0378">Hydrolase</keyword>
<dbReference type="InterPro" id="IPR036279">
    <property type="entry name" value="5-3_exonuclease_C_sf"/>
</dbReference>
<evidence type="ECO:0000256" key="7">
    <source>
        <dbReference type="ARBA" id="ARBA00022763"/>
    </source>
</evidence>
<dbReference type="OrthoDB" id="275278at2759"/>
<dbReference type="STRING" id="50429.A0A2B4R5A4"/>
<dbReference type="AlphaFoldDB" id="A0A2B4R5A4"/>
<dbReference type="InterPro" id="IPR012337">
    <property type="entry name" value="RNaseH-like_sf"/>
</dbReference>
<dbReference type="GO" id="GO:0008408">
    <property type="term" value="F:3'-5' exonuclease activity"/>
    <property type="evidence" value="ECO:0007669"/>
    <property type="project" value="InterPro"/>
</dbReference>
<evidence type="ECO:0000259" key="17">
    <source>
        <dbReference type="SMART" id="SM00482"/>
    </source>
</evidence>
<dbReference type="CDD" id="cd08637">
    <property type="entry name" value="DNA_pol_A_pol_I_C"/>
    <property type="match status" value="1"/>
</dbReference>
<dbReference type="Proteomes" id="UP000225706">
    <property type="component" value="Unassembled WGS sequence"/>
</dbReference>
<evidence type="ECO:0000256" key="1">
    <source>
        <dbReference type="ARBA" id="ARBA00007705"/>
    </source>
</evidence>
<feature type="non-terminal residue" evidence="18">
    <location>
        <position position="873"/>
    </location>
</feature>
<sequence length="873" mass="97403">MLKAKTMMPQQKETLIPAEKPHLYLIDGSGFIFRAYYALPSMNRPDGTPVNAVFGFCNMLIKLLQEAKACHLAVVFDTAKKNFRHDLYTDYKANRPPPPEDLIPQFDLVREACAAFSVPSIDKEGFEADDLIATYARHASTDGTHVTIVSSDKDLMQLVTDGIDMLDPLKNRLIQEPEVQEKFGVSPEQVIEVQALAGDSSDNVPGVPGIGLKTAAQLITEFGSLENLLNKTDQIRQPKRRQMLEKHAEDARISKELVKLKDDVPLSKTWKDFQRETPKTETLRTFLETQGFQRLLRRLENNGLNLGESNTAGSQKEQNTTGPSTNKSAPQYQLIQDEVALKAWVTKAQMTSVITIDTETTSLNAMSAELVGISLSHKTGEAIYIPINHKQQRQEGLGLEDTSQRPSNRPESFHQLPLKTVIETLQSLLLNPAILKVGQNIKYDLLVLGEHGLKVSPIEDTMVLSYVVDGMRHGHGLDDLAQRHLEHTMISYTDVTKGTGKKAVTFDYVPLDMARDYACEDADITLQLYEILKPQLASSGMVRVYDTLDRPLIPVLVAMEQAGVQVDPLLLKQMSREFEERLNELEKEVHSLVDQEFNVASPKQVGEILFDVLGLEGGKKSKKTGAYTTGADVLERLANEGHDVPARILEWRKLAKLKSTYTDAFPKQINPKTGRVHTSYSLASTLTGRLSSSDPNLQNIPIRGKEGKRIREAFVAPKGQCLFSFDYSQIEIRLLAHVADVKPLREALKHGDDIHALTASQAFDIPLSEVTPELRSRAKAINFGIIYGISAFGLARQLNIGRSEAATYIKNYLERYDGIARYMENKKQEAQKQGYVTTLLGRRCYITGISDKNPMRRQFAERQAINAPLQGGA</sequence>
<dbReference type="Gene3D" id="1.20.1060.10">
    <property type="entry name" value="Taq DNA Polymerase, Chain T, domain 4"/>
    <property type="match status" value="1"/>
</dbReference>
<feature type="domain" description="DNA-directed DNA polymerase family A palm" evidence="17">
    <location>
        <begin position="707"/>
        <end position="873"/>
    </location>
</feature>
<dbReference type="InterPro" id="IPR008918">
    <property type="entry name" value="HhH2"/>
</dbReference>
<keyword evidence="4" id="KW-0548">Nucleotidyltransferase</keyword>
<keyword evidence="7" id="KW-0227">DNA damage</keyword>
<dbReference type="SUPFAM" id="SSF47807">
    <property type="entry name" value="5' to 3' exonuclease, C-terminal subdomain"/>
    <property type="match status" value="1"/>
</dbReference>
<dbReference type="InterPro" id="IPR020045">
    <property type="entry name" value="DNA_polI_H3TH"/>
</dbReference>
<dbReference type="Gene3D" id="3.40.50.1010">
    <property type="entry name" value="5'-nuclease"/>
    <property type="match status" value="1"/>
</dbReference>
<gene>
    <name evidence="18" type="primary">polA</name>
    <name evidence="18" type="ORF">AWC38_SpisGene24788</name>
</gene>
<evidence type="ECO:0000256" key="11">
    <source>
        <dbReference type="ARBA" id="ARBA00023125"/>
    </source>
</evidence>
<feature type="domain" description="5'-3' exonuclease" evidence="16">
    <location>
        <begin position="19"/>
        <end position="276"/>
    </location>
</feature>
<dbReference type="SMART" id="SM00482">
    <property type="entry name" value="POLAc"/>
    <property type="match status" value="1"/>
</dbReference>
<comment type="similarity">
    <text evidence="1">Belongs to the DNA polymerase type-A family.</text>
</comment>
<dbReference type="FunFam" id="1.10.150.20:FF:000002">
    <property type="entry name" value="DNA polymerase I"/>
    <property type="match status" value="1"/>
</dbReference>
<evidence type="ECO:0000256" key="12">
    <source>
        <dbReference type="ARBA" id="ARBA00023204"/>
    </source>
</evidence>
<dbReference type="Gene3D" id="3.30.420.10">
    <property type="entry name" value="Ribonuclease H-like superfamily/Ribonuclease H"/>
    <property type="match status" value="1"/>
</dbReference>
<dbReference type="Pfam" id="PF02739">
    <property type="entry name" value="5_3_exonuc_N"/>
    <property type="match status" value="1"/>
</dbReference>
<dbReference type="SMART" id="SM00475">
    <property type="entry name" value="53EXOc"/>
    <property type="match status" value="1"/>
</dbReference>
<evidence type="ECO:0000256" key="4">
    <source>
        <dbReference type="ARBA" id="ARBA00022695"/>
    </source>
</evidence>
<organism evidence="18 19">
    <name type="scientific">Stylophora pistillata</name>
    <name type="common">Smooth cauliflower coral</name>
    <dbReference type="NCBI Taxonomy" id="50429"/>
    <lineage>
        <taxon>Eukaryota</taxon>
        <taxon>Metazoa</taxon>
        <taxon>Cnidaria</taxon>
        <taxon>Anthozoa</taxon>
        <taxon>Hexacorallia</taxon>
        <taxon>Scleractinia</taxon>
        <taxon>Astrocoeniina</taxon>
        <taxon>Pocilloporidae</taxon>
        <taxon>Stylophora</taxon>
    </lineage>
</organism>
<dbReference type="SMART" id="SM00279">
    <property type="entry name" value="HhH2"/>
    <property type="match status" value="1"/>
</dbReference>
<feature type="compositionally biased region" description="Polar residues" evidence="14">
    <location>
        <begin position="309"/>
        <end position="329"/>
    </location>
</feature>
<evidence type="ECO:0000256" key="14">
    <source>
        <dbReference type="SAM" id="MobiDB-lite"/>
    </source>
</evidence>
<keyword evidence="12" id="KW-0234">DNA repair</keyword>
<accession>A0A2B4R5A4</accession>
<keyword evidence="3" id="KW-0808">Transferase</keyword>
<evidence type="ECO:0000256" key="10">
    <source>
        <dbReference type="ARBA" id="ARBA00022932"/>
    </source>
</evidence>
<evidence type="ECO:0000259" key="16">
    <source>
        <dbReference type="SMART" id="SM00475"/>
    </source>
</evidence>
<protein>
    <recommendedName>
        <fullName evidence="2">DNA-directed DNA polymerase</fullName>
        <ecNumber evidence="2">2.7.7.7</ecNumber>
    </recommendedName>
</protein>
<dbReference type="FunFam" id="1.20.1060.10:FF:000001">
    <property type="entry name" value="DNA polymerase I"/>
    <property type="match status" value="1"/>
</dbReference>
<dbReference type="SUPFAM" id="SSF53098">
    <property type="entry name" value="Ribonuclease H-like"/>
    <property type="match status" value="1"/>
</dbReference>
<dbReference type="SUPFAM" id="SSF56672">
    <property type="entry name" value="DNA/RNA polymerases"/>
    <property type="match status" value="1"/>
</dbReference>
<dbReference type="PROSITE" id="PS00447">
    <property type="entry name" value="DNA_POLYMERASE_A"/>
    <property type="match status" value="1"/>
</dbReference>
<dbReference type="FunFam" id="1.10.150.20:FF:000003">
    <property type="entry name" value="DNA polymerase I"/>
    <property type="match status" value="1"/>
</dbReference>
<reference evidence="19" key="1">
    <citation type="journal article" date="2017" name="bioRxiv">
        <title>Comparative analysis of the genomes of Stylophora pistillata and Acropora digitifera provides evidence for extensive differences between species of corals.</title>
        <authorList>
            <person name="Voolstra C.R."/>
            <person name="Li Y."/>
            <person name="Liew Y.J."/>
            <person name="Baumgarten S."/>
            <person name="Zoccola D."/>
            <person name="Flot J.-F."/>
            <person name="Tambutte S."/>
            <person name="Allemand D."/>
            <person name="Aranda M."/>
        </authorList>
    </citation>
    <scope>NUCLEOTIDE SEQUENCE [LARGE SCALE GENOMIC DNA]</scope>
</reference>
<keyword evidence="6" id="KW-0540">Nuclease</keyword>
<dbReference type="Pfam" id="PF00476">
    <property type="entry name" value="DNA_pol_A"/>
    <property type="match status" value="1"/>
</dbReference>
<keyword evidence="5" id="KW-0235">DNA replication</keyword>
<evidence type="ECO:0000256" key="9">
    <source>
        <dbReference type="ARBA" id="ARBA00022839"/>
    </source>
</evidence>
<dbReference type="FunFam" id="3.40.50.1010:FF:000001">
    <property type="entry name" value="DNA polymerase I"/>
    <property type="match status" value="1"/>
</dbReference>
<evidence type="ECO:0000313" key="19">
    <source>
        <dbReference type="Proteomes" id="UP000225706"/>
    </source>
</evidence>
<evidence type="ECO:0000256" key="8">
    <source>
        <dbReference type="ARBA" id="ARBA00022801"/>
    </source>
</evidence>
<dbReference type="NCBIfam" id="TIGR00593">
    <property type="entry name" value="pola"/>
    <property type="match status" value="1"/>
</dbReference>
<name>A0A2B4R5A4_STYPI</name>
<feature type="domain" description="3'-5' exonuclease" evidence="15">
    <location>
        <begin position="332"/>
        <end position="537"/>
    </location>
</feature>
<keyword evidence="9" id="KW-0269">Exonuclease</keyword>
<dbReference type="Gene3D" id="1.10.150.20">
    <property type="entry name" value="5' to 3' exonuclease, C-terminal subdomain"/>
    <property type="match status" value="2"/>
</dbReference>
<dbReference type="GO" id="GO:0006261">
    <property type="term" value="P:DNA-templated DNA replication"/>
    <property type="evidence" value="ECO:0007669"/>
    <property type="project" value="InterPro"/>
</dbReference>
<dbReference type="InterPro" id="IPR001098">
    <property type="entry name" value="DNA-dir_DNA_pol_A_palm_dom"/>
</dbReference>
<evidence type="ECO:0000256" key="2">
    <source>
        <dbReference type="ARBA" id="ARBA00012417"/>
    </source>
</evidence>
<dbReference type="PANTHER" id="PTHR10133:SF27">
    <property type="entry name" value="DNA POLYMERASE NU"/>
    <property type="match status" value="1"/>
</dbReference>
<dbReference type="GO" id="GO:0003887">
    <property type="term" value="F:DNA-directed DNA polymerase activity"/>
    <property type="evidence" value="ECO:0007669"/>
    <property type="project" value="UniProtKB-KW"/>
</dbReference>
<dbReference type="InterPro" id="IPR036397">
    <property type="entry name" value="RNaseH_sf"/>
</dbReference>
<dbReference type="GO" id="GO:0003677">
    <property type="term" value="F:DNA binding"/>
    <property type="evidence" value="ECO:0007669"/>
    <property type="project" value="UniProtKB-KW"/>
</dbReference>
<dbReference type="SUPFAM" id="SSF88723">
    <property type="entry name" value="PIN domain-like"/>
    <property type="match status" value="1"/>
</dbReference>
<dbReference type="GO" id="GO:0008409">
    <property type="term" value="F:5'-3' exonuclease activity"/>
    <property type="evidence" value="ECO:0007669"/>
    <property type="project" value="InterPro"/>
</dbReference>
<evidence type="ECO:0000256" key="3">
    <source>
        <dbReference type="ARBA" id="ARBA00022679"/>
    </source>
</evidence>
<evidence type="ECO:0000313" key="18">
    <source>
        <dbReference type="EMBL" id="PFX11465.1"/>
    </source>
</evidence>
<keyword evidence="19" id="KW-1185">Reference proteome</keyword>
<dbReference type="InterPro" id="IPR002562">
    <property type="entry name" value="3'-5'_exonuclease_dom"/>
</dbReference>
<dbReference type="PANTHER" id="PTHR10133">
    <property type="entry name" value="DNA POLYMERASE I"/>
    <property type="match status" value="1"/>
</dbReference>
<dbReference type="Pfam" id="PF01612">
    <property type="entry name" value="DNA_pol_A_exo1"/>
    <property type="match status" value="1"/>
</dbReference>
<dbReference type="InterPro" id="IPR002298">
    <property type="entry name" value="DNA_polymerase_A"/>
</dbReference>
<keyword evidence="11" id="KW-0238">DNA-binding</keyword>
<evidence type="ECO:0000256" key="6">
    <source>
        <dbReference type="ARBA" id="ARBA00022722"/>
    </source>
</evidence>
<dbReference type="SMART" id="SM00474">
    <property type="entry name" value="35EXOc"/>
    <property type="match status" value="1"/>
</dbReference>
<comment type="catalytic activity">
    <reaction evidence="13">
        <text>DNA(n) + a 2'-deoxyribonucleoside 5'-triphosphate = DNA(n+1) + diphosphate</text>
        <dbReference type="Rhea" id="RHEA:22508"/>
        <dbReference type="Rhea" id="RHEA-COMP:17339"/>
        <dbReference type="Rhea" id="RHEA-COMP:17340"/>
        <dbReference type="ChEBI" id="CHEBI:33019"/>
        <dbReference type="ChEBI" id="CHEBI:61560"/>
        <dbReference type="ChEBI" id="CHEBI:173112"/>
        <dbReference type="EC" id="2.7.7.7"/>
    </reaction>
</comment>
<dbReference type="EMBL" id="LSMT01002446">
    <property type="protein sequence ID" value="PFX11465.1"/>
    <property type="molecule type" value="Genomic_DNA"/>
</dbReference>
<dbReference type="InterPro" id="IPR018320">
    <property type="entry name" value="DNA_polymerase_1"/>
</dbReference>
<keyword evidence="10" id="KW-0239">DNA-directed DNA polymerase</keyword>
<dbReference type="PRINTS" id="PR00868">
    <property type="entry name" value="DNAPOLI"/>
</dbReference>
<dbReference type="InterPro" id="IPR020046">
    <property type="entry name" value="5-3_exonucl_a-hlix_arch_N"/>
</dbReference>
<dbReference type="EC" id="2.7.7.7" evidence="2"/>
<feature type="region of interest" description="Disordered" evidence="14">
    <location>
        <begin position="304"/>
        <end position="329"/>
    </location>
</feature>
<proteinExistence type="inferred from homology"/>